<evidence type="ECO:0000256" key="5">
    <source>
        <dbReference type="ARBA" id="ARBA00023136"/>
    </source>
</evidence>
<dbReference type="AlphaFoldDB" id="A0A3P6SGY3"/>
<protein>
    <recommendedName>
        <fullName evidence="9">Major facilitator superfamily (MFS) profile domain-containing protein</fullName>
    </recommendedName>
</protein>
<evidence type="ECO:0000256" key="3">
    <source>
        <dbReference type="ARBA" id="ARBA00022692"/>
    </source>
</evidence>
<dbReference type="EMBL" id="UYRV01006109">
    <property type="protein sequence ID" value="VDK53371.1"/>
    <property type="molecule type" value="Genomic_DNA"/>
</dbReference>
<keyword evidence="5" id="KW-0472">Membrane</keyword>
<keyword evidence="4" id="KW-1133">Transmembrane helix</keyword>
<accession>A0A3P6SGY3</accession>
<dbReference type="OrthoDB" id="426527at2759"/>
<reference evidence="7 8" key="1">
    <citation type="submission" date="2018-11" db="EMBL/GenBank/DDBJ databases">
        <authorList>
            <consortium name="Pathogen Informatics"/>
        </authorList>
    </citation>
    <scope>NUCLEOTIDE SEQUENCE [LARGE SCALE GENOMIC DNA]</scope>
</reference>
<dbReference type="Proteomes" id="UP000271889">
    <property type="component" value="Unassembled WGS sequence"/>
</dbReference>
<evidence type="ECO:0000313" key="7">
    <source>
        <dbReference type="EMBL" id="VDK53371.1"/>
    </source>
</evidence>
<evidence type="ECO:0008006" key="9">
    <source>
        <dbReference type="Google" id="ProtNLM"/>
    </source>
</evidence>
<name>A0A3P6SGY3_CYLGO</name>
<comment type="similarity">
    <text evidence="2">Belongs to the TMEM144 family.</text>
</comment>
<proteinExistence type="inferred from homology"/>
<evidence type="ECO:0000256" key="2">
    <source>
        <dbReference type="ARBA" id="ARBA00005731"/>
    </source>
</evidence>
<feature type="chain" id="PRO_5018172163" description="Major facilitator superfamily (MFS) profile domain-containing protein" evidence="6">
    <location>
        <begin position="20"/>
        <end position="161"/>
    </location>
</feature>
<dbReference type="PANTHER" id="PTHR16119">
    <property type="entry name" value="TRANSMEMBRANE PROTEIN 144"/>
    <property type="match status" value="1"/>
</dbReference>
<keyword evidence="6" id="KW-0732">Signal</keyword>
<sequence length="161" mass="17514">MFMCVGAFLASTFIHGLLGFPPLQGFAMIGGALWGIGNAFTLQIMNRLGMALTVLVCSTVSCLTGWATSRHSHSCSSKLVINTVLQIRTPWLARCCSRECSNELSGNNLAHYRVKLLFISTTTKLSNNQARRRCQINLSKFGTFPLTGPISNCSHKVPSST</sequence>
<evidence type="ECO:0000313" key="8">
    <source>
        <dbReference type="Proteomes" id="UP000271889"/>
    </source>
</evidence>
<gene>
    <name evidence="7" type="ORF">CGOC_LOCUS2657</name>
</gene>
<organism evidence="7 8">
    <name type="scientific">Cylicostephanus goldi</name>
    <name type="common">Nematode worm</name>
    <dbReference type="NCBI Taxonomy" id="71465"/>
    <lineage>
        <taxon>Eukaryota</taxon>
        <taxon>Metazoa</taxon>
        <taxon>Ecdysozoa</taxon>
        <taxon>Nematoda</taxon>
        <taxon>Chromadorea</taxon>
        <taxon>Rhabditida</taxon>
        <taxon>Rhabditina</taxon>
        <taxon>Rhabditomorpha</taxon>
        <taxon>Strongyloidea</taxon>
        <taxon>Strongylidae</taxon>
        <taxon>Cylicostephanus</taxon>
    </lineage>
</organism>
<dbReference type="InterPro" id="IPR010651">
    <property type="entry name" value="Sugar_transport"/>
</dbReference>
<comment type="subcellular location">
    <subcellularLocation>
        <location evidence="1">Membrane</location>
        <topology evidence="1">Multi-pass membrane protein</topology>
    </subcellularLocation>
</comment>
<evidence type="ECO:0000256" key="4">
    <source>
        <dbReference type="ARBA" id="ARBA00022989"/>
    </source>
</evidence>
<dbReference type="InterPro" id="IPR012435">
    <property type="entry name" value="TMEM144"/>
</dbReference>
<dbReference type="Pfam" id="PF07857">
    <property type="entry name" value="TMEM144"/>
    <property type="match status" value="1"/>
</dbReference>
<dbReference type="GO" id="GO:0015144">
    <property type="term" value="F:carbohydrate transmembrane transporter activity"/>
    <property type="evidence" value="ECO:0007669"/>
    <property type="project" value="InterPro"/>
</dbReference>
<feature type="signal peptide" evidence="6">
    <location>
        <begin position="1"/>
        <end position="19"/>
    </location>
</feature>
<keyword evidence="8" id="KW-1185">Reference proteome</keyword>
<evidence type="ECO:0000256" key="1">
    <source>
        <dbReference type="ARBA" id="ARBA00004141"/>
    </source>
</evidence>
<evidence type="ECO:0000256" key="6">
    <source>
        <dbReference type="SAM" id="SignalP"/>
    </source>
</evidence>
<dbReference type="PANTHER" id="PTHR16119:SF16">
    <property type="entry name" value="TRANSMEMBRANE PROTEIN 144 HOMOLOG"/>
    <property type="match status" value="1"/>
</dbReference>
<dbReference type="GO" id="GO:0016020">
    <property type="term" value="C:membrane"/>
    <property type="evidence" value="ECO:0007669"/>
    <property type="project" value="UniProtKB-SubCell"/>
</dbReference>
<keyword evidence="3" id="KW-0812">Transmembrane</keyword>